<sequence>MIPRKYSQVLFALILSGLMSLMVSGISTLRAVGSVPDFASLWIDAWLTAWLFAFPAVLVIAPLARRAVELLVVKD</sequence>
<protein>
    <recommendedName>
        <fullName evidence="4">DUF2798 domain-containing protein</fullName>
    </recommendedName>
</protein>
<dbReference type="Proteomes" id="UP000243084">
    <property type="component" value="Unassembled WGS sequence"/>
</dbReference>
<gene>
    <name evidence="2" type="ORF">SAMN05216229_10115</name>
</gene>
<evidence type="ECO:0008006" key="4">
    <source>
        <dbReference type="Google" id="ProtNLM"/>
    </source>
</evidence>
<dbReference type="OrthoDB" id="4557675at2"/>
<keyword evidence="1" id="KW-1133">Transmembrane helix</keyword>
<dbReference type="EMBL" id="FOXM01000001">
    <property type="protein sequence ID" value="SFP21310.1"/>
    <property type="molecule type" value="Genomic_DNA"/>
</dbReference>
<dbReference type="RefSeq" id="WP_092426937.1">
    <property type="nucleotide sequence ID" value="NZ_FOXM01000001.1"/>
</dbReference>
<reference evidence="3" key="1">
    <citation type="submission" date="2016-10" db="EMBL/GenBank/DDBJ databases">
        <authorList>
            <person name="Varghese N."/>
            <person name="Submissions S."/>
        </authorList>
    </citation>
    <scope>NUCLEOTIDE SEQUENCE [LARGE SCALE GENOMIC DNA]</scope>
    <source>
        <strain evidence="3">JCM 18195</strain>
    </source>
</reference>
<keyword evidence="3" id="KW-1185">Reference proteome</keyword>
<accession>A0A1I5NI17</accession>
<evidence type="ECO:0000256" key="1">
    <source>
        <dbReference type="SAM" id="Phobius"/>
    </source>
</evidence>
<dbReference type="AlphaFoldDB" id="A0A1I5NI17"/>
<dbReference type="InterPro" id="IPR021529">
    <property type="entry name" value="DUF2798"/>
</dbReference>
<feature type="transmembrane region" description="Helical" evidence="1">
    <location>
        <begin position="41"/>
        <end position="64"/>
    </location>
</feature>
<keyword evidence="1" id="KW-0472">Membrane</keyword>
<proteinExistence type="predicted"/>
<dbReference type="Pfam" id="PF11391">
    <property type="entry name" value="DUF2798"/>
    <property type="match status" value="1"/>
</dbReference>
<evidence type="ECO:0000313" key="2">
    <source>
        <dbReference type="EMBL" id="SFP21310.1"/>
    </source>
</evidence>
<name>A0A1I5NI17_9GAMM</name>
<organism evidence="2 3">
    <name type="scientific">Geopseudomonas sagittaria</name>
    <dbReference type="NCBI Taxonomy" id="1135990"/>
    <lineage>
        <taxon>Bacteria</taxon>
        <taxon>Pseudomonadati</taxon>
        <taxon>Pseudomonadota</taxon>
        <taxon>Gammaproteobacteria</taxon>
        <taxon>Pseudomonadales</taxon>
        <taxon>Pseudomonadaceae</taxon>
        <taxon>Geopseudomonas</taxon>
    </lineage>
</organism>
<keyword evidence="1" id="KW-0812">Transmembrane</keyword>
<evidence type="ECO:0000313" key="3">
    <source>
        <dbReference type="Proteomes" id="UP000243084"/>
    </source>
</evidence>